<dbReference type="EMBL" id="LVLB01000012">
    <property type="protein sequence ID" value="KYN98819.1"/>
    <property type="molecule type" value="Genomic_DNA"/>
</dbReference>
<feature type="region of interest" description="Disordered" evidence="1">
    <location>
        <begin position="1256"/>
        <end position="1306"/>
    </location>
</feature>
<comment type="caution">
    <text evidence="2">The sequence shown here is derived from an EMBL/GenBank/DDBJ whole genome shotgun (WGS) entry which is preliminary data.</text>
</comment>
<dbReference type="VEuPathDB" id="PlasmoDB:PGABG01_1114900"/>
<feature type="compositionally biased region" description="Low complexity" evidence="1">
    <location>
        <begin position="1135"/>
        <end position="1153"/>
    </location>
</feature>
<reference evidence="2 3" key="1">
    <citation type="journal article" date="2016" name="Nat. Commun.">
        <title>Genomes of cryptic chimpanzee Plasmodium species reveal key evolutionary events leading to human malaria.</title>
        <authorList>
            <person name="Sundararaman S.A."/>
            <person name="Plenderleith L.J."/>
            <person name="Liu W."/>
            <person name="Loy D.E."/>
            <person name="Learn G.H."/>
            <person name="Li Y."/>
            <person name="Shaw K.S."/>
            <person name="Ayouba A."/>
            <person name="Peeters M."/>
            <person name="Speede S."/>
            <person name="Shaw G.M."/>
            <person name="Bushman F.D."/>
            <person name="Brisson D."/>
            <person name="Rayner J.C."/>
            <person name="Sharp P.M."/>
            <person name="Hahn B.H."/>
        </authorList>
    </citation>
    <scope>NUCLEOTIDE SEQUENCE [LARGE SCALE GENOMIC DNA]</scope>
    <source>
        <strain evidence="2 3">SY75</strain>
    </source>
</reference>
<feature type="compositionally biased region" description="Low complexity" evidence="1">
    <location>
        <begin position="1294"/>
        <end position="1306"/>
    </location>
</feature>
<dbReference type="KEGG" id="pgab:PGSY75_1117900"/>
<gene>
    <name evidence="2" type="ORF">PGSY75_1117900</name>
</gene>
<accession>A0A151LJ00</accession>
<evidence type="ECO:0000256" key="1">
    <source>
        <dbReference type="SAM" id="MobiDB-lite"/>
    </source>
</evidence>
<feature type="region of interest" description="Disordered" evidence="1">
    <location>
        <begin position="1130"/>
        <end position="1165"/>
    </location>
</feature>
<organism evidence="2 3">
    <name type="scientific">Plasmodium gaboni</name>
    <dbReference type="NCBI Taxonomy" id="647221"/>
    <lineage>
        <taxon>Eukaryota</taxon>
        <taxon>Sar</taxon>
        <taxon>Alveolata</taxon>
        <taxon>Apicomplexa</taxon>
        <taxon>Aconoidasida</taxon>
        <taxon>Haemosporida</taxon>
        <taxon>Plasmodiidae</taxon>
        <taxon>Plasmodium</taxon>
        <taxon>Plasmodium (Laverania)</taxon>
    </lineage>
</organism>
<feature type="compositionally biased region" description="Polar residues" evidence="1">
    <location>
        <begin position="1259"/>
        <end position="1270"/>
    </location>
</feature>
<dbReference type="RefSeq" id="XP_018641096.1">
    <property type="nucleotide sequence ID" value="XM_018786301.1"/>
</dbReference>
<feature type="compositionally biased region" description="Basic residues" evidence="1">
    <location>
        <begin position="1154"/>
        <end position="1165"/>
    </location>
</feature>
<evidence type="ECO:0000313" key="2">
    <source>
        <dbReference type="EMBL" id="KYN98819.1"/>
    </source>
</evidence>
<name>A0A151LJ00_9APIC</name>
<proteinExistence type="predicted"/>
<dbReference type="Proteomes" id="UP000076004">
    <property type="component" value="Unassembled WGS sequence"/>
</dbReference>
<dbReference type="VEuPathDB" id="PlasmoDB:PGSY75_1117900"/>
<sequence>MEKERKQFEVTRNSCTTSIKENLEYSTNIIKNVNNFILYPTLDNNYNYYNNILFDDYIYDKEGQHRNDMNYSGNTNNIYNINNNNLLLNKEYEKGMAYDKIIMNQKYCNTPIDTLHNNFQTNKLANVVNSIKFEDNTNIKIPVFLKNSPLDLLYPEFNSYIEQSLTKNDNEQQSEEYNMEGMKEQGMNTSTNVDNNIIYYNNIKNDNVISNDNNNNNNDNNNNHCYNNNFNNIEQTKNINNYLCNHVDNNTMIRNKMYDYFDNEKNNMIHISNVNDINNILLRNEQTNPADIIFNSYKNVYVSKNKKDDHINTEMNTLNVLKDQKMPILDHNDRDNLLSVEKNMRKKINVLNFEDNNSVNNNNNNIYAGGEDDSNNYTFDNYNFSDYPDYTHSTKLSKNPLFISFIDTTNKTAKLKTFDINNNKEVKTKQFFTPEKKKKGNFKDAQVQTNEEELKNYLTQNVVDSDVEHVLNIINKKTKKISENISTQENKQISSNNHTLNNNNNNNEDILLQNNQTHMHSSKYDISYNLIKPSSSDKSISNTTNNINGCNNNNNNSIIHTRNNRNNKNSQLQKCIIVSNNKCSMKQNIYTTNLQVSQYNFNTPLNINDDYINGIYRMNHENGNSNVYTHKKKNIYNNKKNNKNNNNNNNNNNNYNYNNNNNNNNNVYIKHHIKTQMNDPSEHILNNTNKCLSNISNNNYSYYPYKEQKIENIYPPFIYHMLNIPSYDRNINLSFLKKNHQNIEKRINEDSSNLKRDINKTNQSTYVKNNEHINNKVEVNEHEDEDKKSEIINNLLLKKLDIEKKKKIYEKWKYENYLKATLHLKRNNQLKYKNKEHFNILKNIYYNDQNNNIINPQIFNEHMTNNKNQHLLYSSISLNQTNNNILYSNEKQNNYNNGINEENSINYNKNTKLCISSNDHNTIFENSNKFLPQKYETNNLHSQDNNETRCRSLSYKNRLHKLILLKESIQQYKLISNTKNVLNTNPNNQIGNNNTHNHLLQYNHSISFQDDISNNINNLKNYEKENKNSNQSEYFLLNQKKQNTTNNQAQQQNNIKIKYNLKKQNILKQNYNDRNNSDLNYLENNNTIKNYVSTQISQEQNICNHPSNTFHNETIDNHIRNTTNYHMVGKPEAATSNNNKFVNNNNNNNQKKNNNNKKKKKKKKNINVKMNMNENNLLNNINITQNNNNSNNHLRIKASVKNPIEESTIHNIKNDKRTKHKSISNKRIFNKELLNKEKEILSDTEIEFRKKNSMDQLKENTPTDTSNTKNFLRKKNGSGGGNYLKIKPPFFKGTNTSTRSKSTNTNNVEKKNFEHDYLTSDYKVDLSMSDNIFEKTNDEINLENIDPNKWIQKIFGDIH</sequence>
<evidence type="ECO:0000313" key="3">
    <source>
        <dbReference type="Proteomes" id="UP000076004"/>
    </source>
</evidence>
<protein>
    <submittedName>
        <fullName evidence="2">Uncharacterized protein</fullName>
    </submittedName>
</protein>
<dbReference type="GeneID" id="29776897"/>